<dbReference type="PANTHER" id="PTHR47937:SF2">
    <property type="entry name" value="PENTATRICOPEPTIDE (PPR) REPEAT-CONTAINING PROTEIN, PF01535'-RELATED"/>
    <property type="match status" value="1"/>
</dbReference>
<dbReference type="EMBL" id="JAGKQM010000017">
    <property type="protein sequence ID" value="KAH0870759.1"/>
    <property type="molecule type" value="Genomic_DNA"/>
</dbReference>
<reference evidence="3 4" key="1">
    <citation type="submission" date="2021-05" db="EMBL/GenBank/DDBJ databases">
        <title>Genome Assembly of Synthetic Allotetraploid Brassica napus Reveals Homoeologous Exchanges between Subgenomes.</title>
        <authorList>
            <person name="Davis J.T."/>
        </authorList>
    </citation>
    <scope>NUCLEOTIDE SEQUENCE [LARGE SCALE GENOMIC DNA]</scope>
    <source>
        <strain evidence="4">cv. Da-Ae</strain>
        <tissue evidence="3">Seedling</tissue>
    </source>
</reference>
<proteinExistence type="predicted"/>
<dbReference type="Gene3D" id="1.25.40.10">
    <property type="entry name" value="Tetratricopeptide repeat domain"/>
    <property type="match status" value="2"/>
</dbReference>
<comment type="caution">
    <text evidence="3">The sequence shown here is derived from an EMBL/GenBank/DDBJ whole genome shotgun (WGS) entry which is preliminary data.</text>
</comment>
<evidence type="ECO:0000313" key="4">
    <source>
        <dbReference type="Proteomes" id="UP000824890"/>
    </source>
</evidence>
<evidence type="ECO:0000313" key="3">
    <source>
        <dbReference type="EMBL" id="KAH0870759.1"/>
    </source>
</evidence>
<protein>
    <submittedName>
        <fullName evidence="3">Uncharacterized protein</fullName>
    </submittedName>
</protein>
<feature type="repeat" description="PPR" evidence="2">
    <location>
        <begin position="536"/>
        <end position="570"/>
    </location>
</feature>
<dbReference type="Pfam" id="PF01535">
    <property type="entry name" value="PPR"/>
    <property type="match status" value="3"/>
</dbReference>
<name>A0ABQ7YRD1_BRANA</name>
<accession>A0ABQ7YRD1</accession>
<dbReference type="NCBIfam" id="TIGR00756">
    <property type="entry name" value="PPR"/>
    <property type="match status" value="2"/>
</dbReference>
<evidence type="ECO:0000256" key="2">
    <source>
        <dbReference type="PROSITE-ProRule" id="PRU00708"/>
    </source>
</evidence>
<dbReference type="PROSITE" id="PS51375">
    <property type="entry name" value="PPR"/>
    <property type="match status" value="2"/>
</dbReference>
<sequence length="576" mass="65425">CASSDGKGLKNSVQTLINTIDARLVPADEHDKLDEPSTHQEHDLWPKRDNEWHIGMKDDFNSFPKSFDWKVSQVSRVHNYSRALIRNISGDSELSKAQRSDRLAHAQELTMFENVPKPLTVFEDMPSTMVKTHAMYWNAMFLAVEPSIEITLCYIDGLARNGQVKKDFTEVKCMIYKSNQEIVVSIFAVTECTQMHPTPVIFANEVLSYVESHGVVFYIDKSTYRQLAEDGATLNLNARLISEGVKDLSDLDSAANHARLAVRKRLNPEKALFTCNAMLLIKPDIAACNLIIKSHCEEGRLDNALRLYNHLLRHPPSPNHKTYDLLTKALVDAGMMDQALELLLRGRAELFNFQQPGMYMNLIGGFLQQGNLDMAYQLGDDFKTCSIRNKITVLNSVFVEYLFKQGNDEKAMELYRNSLNNDGFTANGHVGHPYLEVLLKYGKKTQAWALFEYMLDNYDECIGLGDETVNLMLNECIKEGKFSDAVNILAKSKAKLKYFPVGAYRNLITKLCHNARLSEAESVFDEWLKQEFTKPDDATYTSLIHAYIKAERVEDAIETVNQLMAAKLRRVTNMCL</sequence>
<dbReference type="InterPro" id="IPR011990">
    <property type="entry name" value="TPR-like_helical_dom_sf"/>
</dbReference>
<dbReference type="InterPro" id="IPR002885">
    <property type="entry name" value="PPR_rpt"/>
</dbReference>
<dbReference type="Proteomes" id="UP000824890">
    <property type="component" value="Unassembled WGS sequence"/>
</dbReference>
<keyword evidence="1" id="KW-0677">Repeat</keyword>
<dbReference type="SUPFAM" id="SSF48452">
    <property type="entry name" value="TPR-like"/>
    <property type="match status" value="1"/>
</dbReference>
<dbReference type="Pfam" id="PF13041">
    <property type="entry name" value="PPR_2"/>
    <property type="match status" value="1"/>
</dbReference>
<dbReference type="InterPro" id="IPR052308">
    <property type="entry name" value="PPR_domain-containing"/>
</dbReference>
<organism evidence="3 4">
    <name type="scientific">Brassica napus</name>
    <name type="common">Rape</name>
    <dbReference type="NCBI Taxonomy" id="3708"/>
    <lineage>
        <taxon>Eukaryota</taxon>
        <taxon>Viridiplantae</taxon>
        <taxon>Streptophyta</taxon>
        <taxon>Embryophyta</taxon>
        <taxon>Tracheophyta</taxon>
        <taxon>Spermatophyta</taxon>
        <taxon>Magnoliopsida</taxon>
        <taxon>eudicotyledons</taxon>
        <taxon>Gunneridae</taxon>
        <taxon>Pentapetalae</taxon>
        <taxon>rosids</taxon>
        <taxon>malvids</taxon>
        <taxon>Brassicales</taxon>
        <taxon>Brassicaceae</taxon>
        <taxon>Brassiceae</taxon>
        <taxon>Brassica</taxon>
    </lineage>
</organism>
<evidence type="ECO:0000256" key="1">
    <source>
        <dbReference type="ARBA" id="ARBA00022737"/>
    </source>
</evidence>
<feature type="non-terminal residue" evidence="3">
    <location>
        <position position="1"/>
    </location>
</feature>
<gene>
    <name evidence="3" type="ORF">HID58_077781</name>
</gene>
<keyword evidence="4" id="KW-1185">Reference proteome</keyword>
<dbReference type="PANTHER" id="PTHR47937">
    <property type="entry name" value="PLASTID TRANSCRIPTIONALLY ACTIVE CHROMOSOME 2-LIKE PROTEIN"/>
    <property type="match status" value="1"/>
</dbReference>
<feature type="repeat" description="PPR" evidence="2">
    <location>
        <begin position="284"/>
        <end position="318"/>
    </location>
</feature>